<feature type="chain" id="PRO_5047268522" evidence="1">
    <location>
        <begin position="36"/>
        <end position="141"/>
    </location>
</feature>
<proteinExistence type="predicted"/>
<protein>
    <submittedName>
        <fullName evidence="2">DUF3060 domain-containing protein</fullName>
    </submittedName>
</protein>
<keyword evidence="3" id="KW-1185">Reference proteome</keyword>
<gene>
    <name evidence="2" type="ORF">F2P44_24955</name>
</gene>
<reference evidence="2 3" key="1">
    <citation type="submission" date="2019-10" db="EMBL/GenBank/DDBJ databases">
        <title>Taxonomy of Antarctic Massilia spp.: description of Massilia rubra sp. nov., Massilia aquatica sp. nov., Massilia mucilaginosa sp. nov., Massilia frigida sp. nov. isolated from streams, lakes and regoliths.</title>
        <authorList>
            <person name="Holochova P."/>
            <person name="Sedlacek I."/>
            <person name="Kralova S."/>
            <person name="Maslanova I."/>
            <person name="Busse H.-J."/>
            <person name="Stankova E."/>
            <person name="Vrbovska V."/>
            <person name="Kovarovic V."/>
            <person name="Bartak M."/>
            <person name="Svec P."/>
            <person name="Pantucek R."/>
        </authorList>
    </citation>
    <scope>NUCLEOTIDE SEQUENCE [LARGE SCALE GENOMIC DNA]</scope>
    <source>
        <strain evidence="2 3">CCM 8695</strain>
    </source>
</reference>
<dbReference type="Proteomes" id="UP000621455">
    <property type="component" value="Unassembled WGS sequence"/>
</dbReference>
<dbReference type="RefSeq" id="WP_167090573.1">
    <property type="nucleotide sequence ID" value="NZ_WHJG01000033.1"/>
</dbReference>
<feature type="signal peptide" evidence="1">
    <location>
        <begin position="1"/>
        <end position="35"/>
    </location>
</feature>
<evidence type="ECO:0000313" key="2">
    <source>
        <dbReference type="EMBL" id="NHZ82503.1"/>
    </source>
</evidence>
<evidence type="ECO:0000313" key="3">
    <source>
        <dbReference type="Proteomes" id="UP000621455"/>
    </source>
</evidence>
<sequence>MQTFLMKRIAMSLRTLIAVGLAAMAAFGAAGAAMADEEDSVGAIASGKDQIQVSGNGHQRSFPCEGRRAIIEGTDNVITFTGVCSALEVSGSGNSVTIQLAPKAPLTVEGVNNSVRWQSAAEPKKNISGVNNKVVKMSGKG</sequence>
<accession>A0ABX0NB14</accession>
<dbReference type="EMBL" id="WHJG01000033">
    <property type="protein sequence ID" value="NHZ82503.1"/>
    <property type="molecule type" value="Genomic_DNA"/>
</dbReference>
<dbReference type="Pfam" id="PF11259">
    <property type="entry name" value="DUF3060"/>
    <property type="match status" value="1"/>
</dbReference>
<name>A0ABX0NB14_9BURK</name>
<evidence type="ECO:0000256" key="1">
    <source>
        <dbReference type="SAM" id="SignalP"/>
    </source>
</evidence>
<comment type="caution">
    <text evidence="2">The sequence shown here is derived from an EMBL/GenBank/DDBJ whole genome shotgun (WGS) entry which is preliminary data.</text>
</comment>
<organism evidence="2 3">
    <name type="scientific">Massilia frigida</name>
    <dbReference type="NCBI Taxonomy" id="2609281"/>
    <lineage>
        <taxon>Bacteria</taxon>
        <taxon>Pseudomonadati</taxon>
        <taxon>Pseudomonadota</taxon>
        <taxon>Betaproteobacteria</taxon>
        <taxon>Burkholderiales</taxon>
        <taxon>Oxalobacteraceae</taxon>
        <taxon>Telluria group</taxon>
        <taxon>Massilia</taxon>
    </lineage>
</organism>
<keyword evidence="1" id="KW-0732">Signal</keyword>
<dbReference type="InterPro" id="IPR021417">
    <property type="entry name" value="DUF3060"/>
</dbReference>